<dbReference type="Gene3D" id="1.25.40.10">
    <property type="entry name" value="Tetratricopeptide repeat domain"/>
    <property type="match status" value="2"/>
</dbReference>
<name>A0A2S8GPI1_9BACT</name>
<dbReference type="Proteomes" id="UP000237819">
    <property type="component" value="Unassembled WGS sequence"/>
</dbReference>
<gene>
    <name evidence="2" type="ORF">C5Y93_09755</name>
</gene>
<feature type="compositionally biased region" description="Polar residues" evidence="1">
    <location>
        <begin position="537"/>
        <end position="553"/>
    </location>
</feature>
<dbReference type="InterPro" id="IPR011990">
    <property type="entry name" value="TPR-like_helical_dom_sf"/>
</dbReference>
<organism evidence="2 3">
    <name type="scientific">Blastopirellula marina</name>
    <dbReference type="NCBI Taxonomy" id="124"/>
    <lineage>
        <taxon>Bacteria</taxon>
        <taxon>Pseudomonadati</taxon>
        <taxon>Planctomycetota</taxon>
        <taxon>Planctomycetia</taxon>
        <taxon>Pirellulales</taxon>
        <taxon>Pirellulaceae</taxon>
        <taxon>Blastopirellula</taxon>
    </lineage>
</organism>
<dbReference type="SUPFAM" id="SSF48452">
    <property type="entry name" value="TPR-like"/>
    <property type="match status" value="1"/>
</dbReference>
<comment type="caution">
    <text evidence="2">The sequence shown here is derived from an EMBL/GenBank/DDBJ whole genome shotgun (WGS) entry which is preliminary data.</text>
</comment>
<evidence type="ECO:0000313" key="2">
    <source>
        <dbReference type="EMBL" id="PQO46261.1"/>
    </source>
</evidence>
<evidence type="ECO:0000256" key="1">
    <source>
        <dbReference type="SAM" id="MobiDB-lite"/>
    </source>
</evidence>
<protein>
    <submittedName>
        <fullName evidence="2">Uncharacterized protein</fullName>
    </submittedName>
</protein>
<feature type="region of interest" description="Disordered" evidence="1">
    <location>
        <begin position="537"/>
        <end position="565"/>
    </location>
</feature>
<accession>A0A2S8GPI1</accession>
<sequence length="565" mass="62826">MAVWEIIPGQTTIAELEEAWGAPVRQRRIEDTKHVHLYENHDEFSRVEVALEGETVVSLFLIPREPLTRDIVEAKYDLTRVTPAQVHDPSGRELGVIYPEKGVLLPHPEQPNAGGVDRIVVQPPSAEGYLIRARGRSTLDFRERLEDFRLALSLEPHSAEAWYETAKILQRIGRTEEAFEAARQAMAGIGSLPKHRLLRGRLAASQGSLSGALQSTQEIAEDQTIAPEVRAQAYCQWGDLLQMAGPVKNQEAVAQHVKAIETASPLVNDANRSVRRTAKQVLIDAHLALAVDIAAGDWERKPETVDQWLKRAKVFVDDMVTNEAGTEELRLSLLAQSLTAHSYFEHDFDPGESVDQILGKYRELVSQTDDPFFHRAIEWETGQALSQAMFIENARGRHDAALALVDQAHTYLKGGVTGRDVSMADHLLLGNLYFRAGAIEAVQKQNHQAAVAWYDLSAPHLNDPTLKSIMLDRRGESLVSMGVSYWSIGQRQRGVELSEQGKTLIEAAVVKNPELQQKLLVPLDNLAQMYRQLGDTQKSTQYTASSRKIQQSLDADGMGNGSVQR</sequence>
<dbReference type="EMBL" id="PUHZ01000010">
    <property type="protein sequence ID" value="PQO46261.1"/>
    <property type="molecule type" value="Genomic_DNA"/>
</dbReference>
<evidence type="ECO:0000313" key="3">
    <source>
        <dbReference type="Proteomes" id="UP000237819"/>
    </source>
</evidence>
<proteinExistence type="predicted"/>
<reference evidence="2 3" key="1">
    <citation type="submission" date="2018-02" db="EMBL/GenBank/DDBJ databases">
        <title>Comparative genomes isolates from brazilian mangrove.</title>
        <authorList>
            <person name="Araujo J.E."/>
            <person name="Taketani R.G."/>
            <person name="Silva M.C.P."/>
            <person name="Loureco M.V."/>
            <person name="Andreote F.D."/>
        </authorList>
    </citation>
    <scope>NUCLEOTIDE SEQUENCE [LARGE SCALE GENOMIC DNA]</scope>
    <source>
        <strain evidence="2 3">Nap-Phe MGV</strain>
    </source>
</reference>
<dbReference type="AlphaFoldDB" id="A0A2S8GPI1"/>